<accession>A0AB39TAL1</accession>
<dbReference type="EMBL" id="CP163444">
    <property type="protein sequence ID" value="XDQ76495.1"/>
    <property type="molecule type" value="Genomic_DNA"/>
</dbReference>
<evidence type="ECO:0000313" key="1">
    <source>
        <dbReference type="EMBL" id="XDQ76495.1"/>
    </source>
</evidence>
<name>A0AB39TAL1_9ACTN</name>
<dbReference type="RefSeq" id="WP_369149117.1">
    <property type="nucleotide sequence ID" value="NZ_CP163444.1"/>
</dbReference>
<reference evidence="1" key="1">
    <citation type="submission" date="2024-07" db="EMBL/GenBank/DDBJ databases">
        <authorList>
            <person name="Yu S.T."/>
        </authorList>
    </citation>
    <scope>NUCLEOTIDE SEQUENCE</scope>
    <source>
        <strain evidence="1">R44</strain>
    </source>
</reference>
<proteinExistence type="predicted"/>
<gene>
    <name evidence="1" type="ORF">AB5J54_40960</name>
</gene>
<dbReference type="AlphaFoldDB" id="A0AB39TAL1"/>
<sequence>MMTQWHLLRGDILIGELSEYGCDQPFFLARFTPGPGWESVRALCEASAALSGPDPDGSRTTAVLKPLQDLELRLVPVDGRQPSLQVLKNCMLRIDGSEARLRY</sequence>
<protein>
    <submittedName>
        <fullName evidence="1">Uncharacterized protein</fullName>
    </submittedName>
</protein>
<organism evidence="1">
    <name type="scientific">Streptomyces sp. R44</name>
    <dbReference type="NCBI Taxonomy" id="3238633"/>
    <lineage>
        <taxon>Bacteria</taxon>
        <taxon>Bacillati</taxon>
        <taxon>Actinomycetota</taxon>
        <taxon>Actinomycetes</taxon>
        <taxon>Kitasatosporales</taxon>
        <taxon>Streptomycetaceae</taxon>
        <taxon>Streptomyces</taxon>
    </lineage>
</organism>